<name>A0ABU2G7T6_9EURY</name>
<keyword evidence="3" id="KW-1185">Reference proteome</keyword>
<keyword evidence="1" id="KW-1133">Transmembrane helix</keyword>
<dbReference type="Proteomes" id="UP001254813">
    <property type="component" value="Unassembled WGS sequence"/>
</dbReference>
<dbReference type="EMBL" id="JAMQOQ010000009">
    <property type="protein sequence ID" value="MDS0296877.1"/>
    <property type="molecule type" value="Genomic_DNA"/>
</dbReference>
<feature type="transmembrane region" description="Helical" evidence="1">
    <location>
        <begin position="41"/>
        <end position="64"/>
    </location>
</feature>
<protein>
    <recommendedName>
        <fullName evidence="4">Cox cluster protein</fullName>
    </recommendedName>
</protein>
<evidence type="ECO:0000256" key="1">
    <source>
        <dbReference type="SAM" id="Phobius"/>
    </source>
</evidence>
<proteinExistence type="predicted"/>
<dbReference type="RefSeq" id="WP_310930813.1">
    <property type="nucleotide sequence ID" value="NZ_JAMQOQ010000009.1"/>
</dbReference>
<gene>
    <name evidence="2" type="ORF">NDI79_22165</name>
</gene>
<comment type="caution">
    <text evidence="2">The sequence shown here is derived from an EMBL/GenBank/DDBJ whole genome shotgun (WGS) entry which is preliminary data.</text>
</comment>
<dbReference type="Pfam" id="PF20389">
    <property type="entry name" value="DUF6684"/>
    <property type="match status" value="1"/>
</dbReference>
<keyword evidence="1" id="KW-0812">Transmembrane</keyword>
<feature type="transmembrane region" description="Helical" evidence="1">
    <location>
        <begin position="12"/>
        <end position="35"/>
    </location>
</feature>
<sequence>MTDTIWSKDTLLDITVNVVPLMILGFFLLFFILVAPWGVTLSLVSAMQILLIVVPFIALVILTYEAAIHIER</sequence>
<dbReference type="InterPro" id="IPR046506">
    <property type="entry name" value="DUF6684"/>
</dbReference>
<evidence type="ECO:0000313" key="3">
    <source>
        <dbReference type="Proteomes" id="UP001254813"/>
    </source>
</evidence>
<keyword evidence="1" id="KW-0472">Membrane</keyword>
<accession>A0ABU2G7T6</accession>
<reference evidence="2 3" key="1">
    <citation type="submission" date="2022-06" db="EMBL/GenBank/DDBJ databases">
        <title>Halogeometricum sp. a new haloarchaeum isolate from saline soil.</title>
        <authorList>
            <person name="Strakova D."/>
            <person name="Galisteo C."/>
            <person name="Sanchez-Porro C."/>
            <person name="Ventosa A."/>
        </authorList>
    </citation>
    <scope>NUCLEOTIDE SEQUENCE [LARGE SCALE GENOMIC DNA]</scope>
    <source>
        <strain evidence="3">S3BR25-2</strain>
    </source>
</reference>
<organism evidence="2 3">
    <name type="scientific">Halogeometricum luteum</name>
    <dbReference type="NCBI Taxonomy" id="2950537"/>
    <lineage>
        <taxon>Archaea</taxon>
        <taxon>Methanobacteriati</taxon>
        <taxon>Methanobacteriota</taxon>
        <taxon>Stenosarchaea group</taxon>
        <taxon>Halobacteria</taxon>
        <taxon>Halobacteriales</taxon>
        <taxon>Haloferacaceae</taxon>
        <taxon>Halogeometricum</taxon>
    </lineage>
</organism>
<evidence type="ECO:0000313" key="2">
    <source>
        <dbReference type="EMBL" id="MDS0296877.1"/>
    </source>
</evidence>
<evidence type="ECO:0008006" key="4">
    <source>
        <dbReference type="Google" id="ProtNLM"/>
    </source>
</evidence>